<dbReference type="AlphaFoldDB" id="A0A317XTG7"/>
<dbReference type="InterPro" id="IPR036259">
    <property type="entry name" value="MFS_trans_sf"/>
</dbReference>
<feature type="compositionally biased region" description="Basic and acidic residues" evidence="6">
    <location>
        <begin position="274"/>
        <end position="286"/>
    </location>
</feature>
<accession>A0A317XTG7</accession>
<sequence length="642" mass="69190">MVAPTHPNSHDRSESTEAQPLLHSSATSDHADIEASDTVTDLRHQKMTPLPKRKIAILVITRLAEPINFSVIFPFINEMVFDIGATDDKAKVGFYAGMIESLFAASQTCTILYWGSLSDRIGRKPVLLMGLTGVTISALMFGLSRVFLMAIIARALCGVLNANVAVVKSMMGEMTDVTNQAVAFAYLPMTWTIGCFIGPLLGGYLAKPAQQYPWLFGPGGSLYMHGLWQNFPYFLPCAISALITINSMILAALFLEETLPEIVEQREKKRLEEDALRRGLLEPRPEDDTDTAVHSNGTTVANYGATDNSAVSHPTLRPGARRGRRGSRSIARVQSWTSGFTPNDSPVRGQSRSPSPSRHLASGGIGCNGSALDTNGSDSSSQEGVLDLLKIPQIQSVLLSYAFLSLIAVALDAVLVLYLYEPVSLGGLGFSSDATGVVLSITGLGGAFVQVLLFPPLQRRLGTLRLYNLSMWGFVVSILLLPIANLIARTGANDSERVGTQLFSASISISISKQETTQKLVWACILLSALFKVLGQMAFSTNMILVNQCSTLTKATALGTLNSLAQMSSSFTRAIGPYAANTLFALSVTHNLLGGQFVWLILSIIGVIGALVCLFIKDLDREQQLAQQQHAHDHIPSTSATR</sequence>
<dbReference type="Gene3D" id="1.20.1250.20">
    <property type="entry name" value="MFS general substrate transporter like domains"/>
    <property type="match status" value="1"/>
</dbReference>
<feature type="compositionally biased region" description="Polar residues" evidence="6">
    <location>
        <begin position="292"/>
        <end position="312"/>
    </location>
</feature>
<dbReference type="CDD" id="cd17330">
    <property type="entry name" value="MFS_SLC46_TetA_like"/>
    <property type="match status" value="1"/>
</dbReference>
<evidence type="ECO:0000256" key="6">
    <source>
        <dbReference type="SAM" id="MobiDB-lite"/>
    </source>
</evidence>
<dbReference type="PRINTS" id="PR01035">
    <property type="entry name" value="TCRTETA"/>
</dbReference>
<feature type="compositionally biased region" description="Polar residues" evidence="6">
    <location>
        <begin position="16"/>
        <end position="28"/>
    </location>
</feature>
<dbReference type="InParanoid" id="A0A317XTG7"/>
<dbReference type="InterPro" id="IPR011701">
    <property type="entry name" value="MFS"/>
</dbReference>
<dbReference type="InterPro" id="IPR001958">
    <property type="entry name" value="Tet-R_TetA/multi-R_MdtG-like"/>
</dbReference>
<evidence type="ECO:0000256" key="4">
    <source>
        <dbReference type="ARBA" id="ARBA00022989"/>
    </source>
</evidence>
<feature type="transmembrane region" description="Helical" evidence="7">
    <location>
        <begin position="126"/>
        <end position="143"/>
    </location>
</feature>
<evidence type="ECO:0000256" key="1">
    <source>
        <dbReference type="ARBA" id="ARBA00004141"/>
    </source>
</evidence>
<evidence type="ECO:0000313" key="9">
    <source>
        <dbReference type="EMBL" id="PWZ01190.1"/>
    </source>
</evidence>
<feature type="transmembrane region" description="Helical" evidence="7">
    <location>
        <begin position="435"/>
        <end position="454"/>
    </location>
</feature>
<feature type="transmembrane region" description="Helical" evidence="7">
    <location>
        <begin position="149"/>
        <end position="171"/>
    </location>
</feature>
<evidence type="ECO:0000256" key="2">
    <source>
        <dbReference type="ARBA" id="ARBA00022448"/>
    </source>
</evidence>
<feature type="transmembrane region" description="Helical" evidence="7">
    <location>
        <begin position="55"/>
        <end position="76"/>
    </location>
</feature>
<keyword evidence="4 7" id="KW-1133">Transmembrane helix</keyword>
<gene>
    <name evidence="9" type="ORF">BCV70DRAFT_90917</name>
</gene>
<evidence type="ECO:0000256" key="3">
    <source>
        <dbReference type="ARBA" id="ARBA00022692"/>
    </source>
</evidence>
<evidence type="ECO:0000313" key="10">
    <source>
        <dbReference type="Proteomes" id="UP000246740"/>
    </source>
</evidence>
<evidence type="ECO:0000259" key="8">
    <source>
        <dbReference type="PROSITE" id="PS50850"/>
    </source>
</evidence>
<dbReference type="OrthoDB" id="419616at2759"/>
<evidence type="ECO:0000256" key="7">
    <source>
        <dbReference type="SAM" id="Phobius"/>
    </source>
</evidence>
<dbReference type="SUPFAM" id="SSF103473">
    <property type="entry name" value="MFS general substrate transporter"/>
    <property type="match status" value="1"/>
</dbReference>
<protein>
    <submittedName>
        <fullName evidence="9">MFS general substrate transporter</fullName>
    </submittedName>
</protein>
<feature type="domain" description="Major facilitator superfamily (MFS) profile" evidence="8">
    <location>
        <begin position="54"/>
        <end position="621"/>
    </location>
</feature>
<evidence type="ECO:0000256" key="5">
    <source>
        <dbReference type="ARBA" id="ARBA00023136"/>
    </source>
</evidence>
<comment type="subcellular location">
    <subcellularLocation>
        <location evidence="1">Membrane</location>
        <topology evidence="1">Multi-pass membrane protein</topology>
    </subcellularLocation>
</comment>
<dbReference type="Pfam" id="PF07690">
    <property type="entry name" value="MFS_1"/>
    <property type="match status" value="1"/>
</dbReference>
<name>A0A317XTG7_9BASI</name>
<dbReference type="PANTHER" id="PTHR23504">
    <property type="entry name" value="MAJOR FACILITATOR SUPERFAMILY DOMAIN-CONTAINING PROTEIN 10"/>
    <property type="match status" value="1"/>
</dbReference>
<dbReference type="GO" id="GO:0022857">
    <property type="term" value="F:transmembrane transporter activity"/>
    <property type="evidence" value="ECO:0007669"/>
    <property type="project" value="InterPro"/>
</dbReference>
<keyword evidence="3 7" id="KW-0812">Transmembrane</keyword>
<feature type="region of interest" description="Disordered" evidence="6">
    <location>
        <begin position="1"/>
        <end position="35"/>
    </location>
</feature>
<dbReference type="PROSITE" id="PS50850">
    <property type="entry name" value="MFS"/>
    <property type="match status" value="1"/>
</dbReference>
<feature type="compositionally biased region" description="Polar residues" evidence="6">
    <location>
        <begin position="334"/>
        <end position="356"/>
    </location>
</feature>
<keyword evidence="2" id="KW-0813">Transport</keyword>
<feature type="transmembrane region" description="Helical" evidence="7">
    <location>
        <begin position="596"/>
        <end position="616"/>
    </location>
</feature>
<reference evidence="9 10" key="1">
    <citation type="journal article" date="2018" name="Mol. Biol. Evol.">
        <title>Broad Genomic Sampling Reveals a Smut Pathogenic Ancestry of the Fungal Clade Ustilaginomycotina.</title>
        <authorList>
            <person name="Kijpornyongpan T."/>
            <person name="Mondo S.J."/>
            <person name="Barry K."/>
            <person name="Sandor L."/>
            <person name="Lee J."/>
            <person name="Lipzen A."/>
            <person name="Pangilinan J."/>
            <person name="LaButti K."/>
            <person name="Hainaut M."/>
            <person name="Henrissat B."/>
            <person name="Grigoriev I.V."/>
            <person name="Spatafora J.W."/>
            <person name="Aime M.C."/>
        </authorList>
    </citation>
    <scope>NUCLEOTIDE SEQUENCE [LARGE SCALE GENOMIC DNA]</scope>
    <source>
        <strain evidence="9 10">MCA 3645</strain>
    </source>
</reference>
<dbReference type="Proteomes" id="UP000246740">
    <property type="component" value="Unassembled WGS sequence"/>
</dbReference>
<feature type="region of interest" description="Disordered" evidence="6">
    <location>
        <begin position="274"/>
        <end position="366"/>
    </location>
</feature>
<keyword evidence="5 7" id="KW-0472">Membrane</keyword>
<keyword evidence="10" id="KW-1185">Reference proteome</keyword>
<dbReference type="GO" id="GO:0016020">
    <property type="term" value="C:membrane"/>
    <property type="evidence" value="ECO:0007669"/>
    <property type="project" value="UniProtKB-SubCell"/>
</dbReference>
<feature type="transmembrane region" description="Helical" evidence="7">
    <location>
        <begin position="233"/>
        <end position="255"/>
    </location>
</feature>
<proteinExistence type="predicted"/>
<dbReference type="EMBL" id="KZ819191">
    <property type="protein sequence ID" value="PWZ01190.1"/>
    <property type="molecule type" value="Genomic_DNA"/>
</dbReference>
<feature type="transmembrane region" description="Helical" evidence="7">
    <location>
        <begin position="183"/>
        <end position="206"/>
    </location>
</feature>
<organism evidence="9 10">
    <name type="scientific">Testicularia cyperi</name>
    <dbReference type="NCBI Taxonomy" id="1882483"/>
    <lineage>
        <taxon>Eukaryota</taxon>
        <taxon>Fungi</taxon>
        <taxon>Dikarya</taxon>
        <taxon>Basidiomycota</taxon>
        <taxon>Ustilaginomycotina</taxon>
        <taxon>Ustilaginomycetes</taxon>
        <taxon>Ustilaginales</taxon>
        <taxon>Anthracoideaceae</taxon>
        <taxon>Testicularia</taxon>
    </lineage>
</organism>
<feature type="transmembrane region" description="Helical" evidence="7">
    <location>
        <begin position="466"/>
        <end position="488"/>
    </location>
</feature>
<dbReference type="PANTHER" id="PTHR23504:SF15">
    <property type="entry name" value="MAJOR FACILITATOR SUPERFAMILY (MFS) PROFILE DOMAIN-CONTAINING PROTEIN"/>
    <property type="match status" value="1"/>
</dbReference>
<feature type="transmembrane region" description="Helical" evidence="7">
    <location>
        <begin position="92"/>
        <end position="114"/>
    </location>
</feature>
<feature type="transmembrane region" description="Helical" evidence="7">
    <location>
        <begin position="398"/>
        <end position="420"/>
    </location>
</feature>
<dbReference type="InterPro" id="IPR020846">
    <property type="entry name" value="MFS_dom"/>
</dbReference>